<evidence type="ECO:0000313" key="4">
    <source>
        <dbReference type="Proteomes" id="UP000286576"/>
    </source>
</evidence>
<reference evidence="3 4" key="1">
    <citation type="submission" date="2018-08" db="EMBL/GenBank/DDBJ databases">
        <title>Erythrobacter zhengii sp.nov., a bacterium isolated from deep-sea sediment.</title>
        <authorList>
            <person name="Fang C."/>
            <person name="Wu Y.-H."/>
            <person name="Sun C."/>
            <person name="Wang H."/>
            <person name="Cheng H."/>
            <person name="Meng F.-X."/>
            <person name="Wang C.-S."/>
            <person name="Xu X.-W."/>
        </authorList>
    </citation>
    <scope>NUCLEOTIDE SEQUENCE [LARGE SCALE GENOMIC DNA]</scope>
    <source>
        <strain evidence="3 4">V18</strain>
    </source>
</reference>
<evidence type="ECO:0000259" key="2">
    <source>
        <dbReference type="Pfam" id="PF13462"/>
    </source>
</evidence>
<dbReference type="InterPro" id="IPR012336">
    <property type="entry name" value="Thioredoxin-like_fold"/>
</dbReference>
<dbReference type="OrthoDB" id="8478320at2"/>
<dbReference type="EMBL" id="QXFL01000001">
    <property type="protein sequence ID" value="RIV89286.1"/>
    <property type="molecule type" value="Genomic_DNA"/>
</dbReference>
<gene>
    <name evidence="3" type="ORF">D2V07_03355</name>
</gene>
<keyword evidence="4" id="KW-1185">Reference proteome</keyword>
<dbReference type="Gene3D" id="3.40.30.10">
    <property type="entry name" value="Glutaredoxin"/>
    <property type="match status" value="1"/>
</dbReference>
<evidence type="ECO:0000313" key="3">
    <source>
        <dbReference type="EMBL" id="RIV89286.1"/>
    </source>
</evidence>
<comment type="caution">
    <text evidence="3">The sequence shown here is derived from an EMBL/GenBank/DDBJ whole genome shotgun (WGS) entry which is preliminary data.</text>
</comment>
<dbReference type="Pfam" id="PF13462">
    <property type="entry name" value="Thioredoxin_4"/>
    <property type="match status" value="1"/>
</dbReference>
<proteinExistence type="predicted"/>
<dbReference type="SUPFAM" id="SSF52833">
    <property type="entry name" value="Thioredoxin-like"/>
    <property type="match status" value="1"/>
</dbReference>
<dbReference type="InterPro" id="IPR036249">
    <property type="entry name" value="Thioredoxin-like_sf"/>
</dbReference>
<dbReference type="AlphaFoldDB" id="A0A418NXG1"/>
<dbReference type="GO" id="GO:0016853">
    <property type="term" value="F:isomerase activity"/>
    <property type="evidence" value="ECO:0007669"/>
    <property type="project" value="UniProtKB-KW"/>
</dbReference>
<feature type="chain" id="PRO_5019148430" evidence="1">
    <location>
        <begin position="26"/>
        <end position="231"/>
    </location>
</feature>
<name>A0A418NXG1_9SPHN</name>
<dbReference type="Gene3D" id="1.10.40.110">
    <property type="match status" value="1"/>
</dbReference>
<feature type="signal peptide" evidence="1">
    <location>
        <begin position="1"/>
        <end position="25"/>
    </location>
</feature>
<dbReference type="Proteomes" id="UP000286576">
    <property type="component" value="Unassembled WGS sequence"/>
</dbReference>
<feature type="domain" description="Thioredoxin-like fold" evidence="2">
    <location>
        <begin position="36"/>
        <end position="222"/>
    </location>
</feature>
<organism evidence="3 4">
    <name type="scientific">Aurantiacibacter zhengii</name>
    <dbReference type="NCBI Taxonomy" id="2307003"/>
    <lineage>
        <taxon>Bacteria</taxon>
        <taxon>Pseudomonadati</taxon>
        <taxon>Pseudomonadota</taxon>
        <taxon>Alphaproteobacteria</taxon>
        <taxon>Sphingomonadales</taxon>
        <taxon>Erythrobacteraceae</taxon>
        <taxon>Aurantiacibacter</taxon>
    </lineage>
</organism>
<protein>
    <submittedName>
        <fullName evidence="3">Protein-disulfide isomerase</fullName>
    </submittedName>
</protein>
<evidence type="ECO:0000256" key="1">
    <source>
        <dbReference type="SAM" id="SignalP"/>
    </source>
</evidence>
<keyword evidence="3" id="KW-0413">Isomerase</keyword>
<keyword evidence="1" id="KW-0732">Signal</keyword>
<sequence>MKRTAAAALAAIAMSLALSAAPAMAQNWNAEIVETDQGYRVGDPEAPLQIIEFVSYSCSHCAEFEREAEAELRYLYVHEGYAALEVRHLIRNPIDLAAALLTECGEPAQFFDNHRAVLTTQDSWMETAQGLNEAQIQRWQSGTISSRMRAIAADLGFDDLMESRGLSASQVTACLNDEGRAQEIAEMSRANASEYNVPGTPSFVLNGTLLDGVHAWQPLRQVLLAARQNSE</sequence>
<accession>A0A418NXG1</accession>
<dbReference type="RefSeq" id="WP_119584658.1">
    <property type="nucleotide sequence ID" value="NZ_CAWODQ010000001.1"/>
</dbReference>